<dbReference type="AlphaFoldDB" id="A0A2T1GG75"/>
<keyword evidence="3" id="KW-1185">Reference proteome</keyword>
<dbReference type="Proteomes" id="UP000238937">
    <property type="component" value="Unassembled WGS sequence"/>
</dbReference>
<evidence type="ECO:0000259" key="1">
    <source>
        <dbReference type="Pfam" id="PF13239"/>
    </source>
</evidence>
<name>A0A2T1GG75_9CYAN</name>
<proteinExistence type="predicted"/>
<comment type="caution">
    <text evidence="2">The sequence shown here is derived from an EMBL/GenBank/DDBJ whole genome shotgun (WGS) entry which is preliminary data.</text>
</comment>
<gene>
    <name evidence="2" type="ORF">C7B77_11300</name>
</gene>
<protein>
    <recommendedName>
        <fullName evidence="1">2TM domain-containing protein</fullName>
    </recommendedName>
</protein>
<dbReference type="EMBL" id="PVWO01000117">
    <property type="protein sequence ID" value="PSB56609.1"/>
    <property type="molecule type" value="Genomic_DNA"/>
</dbReference>
<evidence type="ECO:0000313" key="2">
    <source>
        <dbReference type="EMBL" id="PSB56609.1"/>
    </source>
</evidence>
<accession>A0A2T1GG75</accession>
<feature type="domain" description="2TM" evidence="1">
    <location>
        <begin position="71"/>
        <end position="150"/>
    </location>
</feature>
<dbReference type="OrthoDB" id="560236at2"/>
<reference evidence="2 3" key="1">
    <citation type="submission" date="2018-03" db="EMBL/GenBank/DDBJ databases">
        <title>The ancient ancestry and fast evolution of plastids.</title>
        <authorList>
            <person name="Moore K.R."/>
            <person name="Magnabosco C."/>
            <person name="Momper L."/>
            <person name="Gold D.A."/>
            <person name="Bosak T."/>
            <person name="Fournier G.P."/>
        </authorList>
    </citation>
    <scope>NUCLEOTIDE SEQUENCE [LARGE SCALE GENOMIC DNA]</scope>
    <source>
        <strain evidence="2 3">CCALA 037</strain>
    </source>
</reference>
<dbReference type="InterPro" id="IPR025698">
    <property type="entry name" value="2TM_dom"/>
</dbReference>
<dbReference type="RefSeq" id="WP_106304286.1">
    <property type="nucleotide sequence ID" value="NZ_PVWO01000117.1"/>
</dbReference>
<sequence>MNSSEQSLTRSYSQEDVQQILNIALAQHPHADTELSYAQLLEIAEELRIAPGTLKLAENKWLTQQQTNDKYQEFEIYRRSKLQDKFGKYAITNVCLVALNFLTGFGVPWSLYVLIFWGMGVGLDAWKLFYQRQGEAYTRAFQSWERKQKIQKSITGLIDKLV</sequence>
<dbReference type="Pfam" id="PF13239">
    <property type="entry name" value="2TM"/>
    <property type="match status" value="1"/>
</dbReference>
<organism evidence="2 3">
    <name type="scientific">Chamaesiphon polymorphus CCALA 037</name>
    <dbReference type="NCBI Taxonomy" id="2107692"/>
    <lineage>
        <taxon>Bacteria</taxon>
        <taxon>Bacillati</taxon>
        <taxon>Cyanobacteriota</taxon>
        <taxon>Cyanophyceae</taxon>
        <taxon>Gomontiellales</taxon>
        <taxon>Chamaesiphonaceae</taxon>
        <taxon>Chamaesiphon</taxon>
    </lineage>
</organism>
<evidence type="ECO:0000313" key="3">
    <source>
        <dbReference type="Proteomes" id="UP000238937"/>
    </source>
</evidence>